<dbReference type="InterPro" id="IPR001242">
    <property type="entry name" value="Condensation_dom"/>
</dbReference>
<feature type="domain" description="Condensation" evidence="2">
    <location>
        <begin position="48"/>
        <end position="474"/>
    </location>
</feature>
<keyword evidence="4" id="KW-1185">Reference proteome</keyword>
<dbReference type="Gene3D" id="3.30.559.30">
    <property type="entry name" value="Nonribosomal peptide synthetase, condensation domain"/>
    <property type="match status" value="1"/>
</dbReference>
<dbReference type="InterPro" id="IPR023213">
    <property type="entry name" value="CAT-like_dom_sf"/>
</dbReference>
<dbReference type="PANTHER" id="PTHR45527">
    <property type="entry name" value="NONRIBOSOMAL PEPTIDE SYNTHETASE"/>
    <property type="match status" value="1"/>
</dbReference>
<keyword evidence="1" id="KW-0436">Ligase</keyword>
<reference evidence="3 4" key="1">
    <citation type="submission" date="2015-03" db="EMBL/GenBank/DDBJ databases">
        <title>Genome sequence of Pseudoalteromonas aurantia.</title>
        <authorList>
            <person name="Xie B.-B."/>
            <person name="Rong J.-C."/>
            <person name="Qin Q.-L."/>
            <person name="Zhang Y.-Z."/>
        </authorList>
    </citation>
    <scope>NUCLEOTIDE SEQUENCE [LARGE SCALE GENOMIC DNA]</scope>
    <source>
        <strain evidence="3 4">208</strain>
    </source>
</reference>
<evidence type="ECO:0000259" key="2">
    <source>
        <dbReference type="Pfam" id="PF00668"/>
    </source>
</evidence>
<dbReference type="EMBL" id="AQGV01000013">
    <property type="protein sequence ID" value="MBE0369473.1"/>
    <property type="molecule type" value="Genomic_DNA"/>
</dbReference>
<organism evidence="3 4">
    <name type="scientific">Pseudoalteromonas aurantia 208</name>
    <dbReference type="NCBI Taxonomy" id="1314867"/>
    <lineage>
        <taxon>Bacteria</taxon>
        <taxon>Pseudomonadati</taxon>
        <taxon>Pseudomonadota</taxon>
        <taxon>Gammaproteobacteria</taxon>
        <taxon>Alteromonadales</taxon>
        <taxon>Pseudoalteromonadaceae</taxon>
        <taxon>Pseudoalteromonas</taxon>
    </lineage>
</organism>
<dbReference type="Pfam" id="PF00668">
    <property type="entry name" value="Condensation"/>
    <property type="match status" value="1"/>
</dbReference>
<gene>
    <name evidence="3" type="ORF">PAUR_a3980</name>
</gene>
<dbReference type="RefSeq" id="WP_192508699.1">
    <property type="nucleotide sequence ID" value="NZ_AQGV01000013.1"/>
</dbReference>
<dbReference type="Gene3D" id="3.30.559.10">
    <property type="entry name" value="Chloramphenicol acetyltransferase-like domain"/>
    <property type="match status" value="1"/>
</dbReference>
<dbReference type="PANTHER" id="PTHR45527:SF10">
    <property type="entry name" value="PYOCHELIN SYNTHASE PCHF"/>
    <property type="match status" value="1"/>
</dbReference>
<dbReference type="SUPFAM" id="SSF52777">
    <property type="entry name" value="CoA-dependent acyltransferases"/>
    <property type="match status" value="2"/>
</dbReference>
<sequence length="499" mass="57578">MSDLEKMLSRLSPAKQAILRKRMKGKAVELDDQQSVQTLVQTPNEQYVPYQPRAFQQAQLAAATEHGYCAWFYMETHRDGLDVSLFTQTIQVLVNHHAILHSRFVGDESEICLKQDKITDWQAQVIDLRTVSAHDASAQLAALRETFRRPRTIKESESFKITVCQLPNEELRIFLGADLTLLDLVSVEFLALQWRQLYEGRKVLTDFGALTFRDYSHTERVFQESSRQWSTSKDYWLSKLDELPRILTVDDIAENSQKLDIFDDQRFDYRVDLLPKSLWKKLKRYASEQKLTGSMVVYSLFTLVLAELSKIRRFSLEMRLFNRISFDTKVNDILGQYSSGILSSVDLSRQQNLQAYCRAIESQTWTDLDNGFYDVVSEQALSDKQKKPGIVFTSTISRYNEFVEEGSIPPMKWFGAMQDGVAHVPNQALELLIVENDGMLELHWFCDYSRSGNALTSIMQQTEQLILRVAQDPAFAFDTPLNDLQRILRESNQLMESAI</sequence>
<dbReference type="Proteomes" id="UP000615755">
    <property type="component" value="Unassembled WGS sequence"/>
</dbReference>
<accession>A0ABR9EER4</accession>
<name>A0ABR9EER4_9GAMM</name>
<evidence type="ECO:0000313" key="3">
    <source>
        <dbReference type="EMBL" id="MBE0369473.1"/>
    </source>
</evidence>
<evidence type="ECO:0000313" key="4">
    <source>
        <dbReference type="Proteomes" id="UP000615755"/>
    </source>
</evidence>
<evidence type="ECO:0000256" key="1">
    <source>
        <dbReference type="ARBA" id="ARBA00022598"/>
    </source>
</evidence>
<comment type="caution">
    <text evidence="3">The sequence shown here is derived from an EMBL/GenBank/DDBJ whole genome shotgun (WGS) entry which is preliminary data.</text>
</comment>
<proteinExistence type="predicted"/>
<protein>
    <recommendedName>
        <fullName evidence="2">Condensation domain-containing protein</fullName>
    </recommendedName>
</protein>